<dbReference type="Gene3D" id="1.10.150.720">
    <property type="entry name" value="Haloacid dehalogenase-like hydrolase"/>
    <property type="match status" value="1"/>
</dbReference>
<evidence type="ECO:0000313" key="2">
    <source>
        <dbReference type="Proteomes" id="UP000193922"/>
    </source>
</evidence>
<dbReference type="NCBIfam" id="TIGR01549">
    <property type="entry name" value="HAD-SF-IA-v1"/>
    <property type="match status" value="1"/>
</dbReference>
<dbReference type="GO" id="GO:0005634">
    <property type="term" value="C:nucleus"/>
    <property type="evidence" value="ECO:0007669"/>
    <property type="project" value="TreeGrafter"/>
</dbReference>
<dbReference type="EMBL" id="MCFD01000017">
    <property type="protein sequence ID" value="ORX66163.1"/>
    <property type="molecule type" value="Genomic_DNA"/>
</dbReference>
<dbReference type="SFLD" id="SFLDG01129">
    <property type="entry name" value="C1.5:_HAD__Beta-PGM__Phosphata"/>
    <property type="match status" value="1"/>
</dbReference>
<gene>
    <name evidence="1" type="ORF">DL89DRAFT_226871</name>
</gene>
<dbReference type="SUPFAM" id="SSF56784">
    <property type="entry name" value="HAD-like"/>
    <property type="match status" value="1"/>
</dbReference>
<dbReference type="PANTHER" id="PTHR46191">
    <property type="match status" value="1"/>
</dbReference>
<dbReference type="RefSeq" id="XP_040740190.1">
    <property type="nucleotide sequence ID" value="XM_040884832.1"/>
</dbReference>
<protein>
    <submittedName>
        <fullName evidence="1">HAD-superfamily hydrolase</fullName>
    </submittedName>
</protein>
<accession>A0A1Y1VY52</accession>
<dbReference type="Gene3D" id="3.40.50.1000">
    <property type="entry name" value="HAD superfamily/HAD-like"/>
    <property type="match status" value="1"/>
</dbReference>
<dbReference type="InterPro" id="IPR051828">
    <property type="entry name" value="HAD-like_hydrolase_domain"/>
</dbReference>
<keyword evidence="1" id="KW-0378">Hydrolase</keyword>
<dbReference type="InterPro" id="IPR023214">
    <property type="entry name" value="HAD_sf"/>
</dbReference>
<organism evidence="1 2">
    <name type="scientific">Linderina pennispora</name>
    <dbReference type="NCBI Taxonomy" id="61395"/>
    <lineage>
        <taxon>Eukaryota</taxon>
        <taxon>Fungi</taxon>
        <taxon>Fungi incertae sedis</taxon>
        <taxon>Zoopagomycota</taxon>
        <taxon>Kickxellomycotina</taxon>
        <taxon>Kickxellomycetes</taxon>
        <taxon>Kickxellales</taxon>
        <taxon>Kickxellaceae</taxon>
        <taxon>Linderina</taxon>
    </lineage>
</organism>
<dbReference type="InterPro" id="IPR036412">
    <property type="entry name" value="HAD-like_sf"/>
</dbReference>
<keyword evidence="2" id="KW-1185">Reference proteome</keyword>
<proteinExistence type="predicted"/>
<comment type="caution">
    <text evidence="1">The sequence shown here is derived from an EMBL/GenBank/DDBJ whole genome shotgun (WGS) entry which is preliminary data.</text>
</comment>
<dbReference type="InterPro" id="IPR006439">
    <property type="entry name" value="HAD-SF_hydro_IA"/>
</dbReference>
<dbReference type="PANTHER" id="PTHR46191:SF2">
    <property type="entry name" value="HALOACID DEHALOGENASE-LIKE HYDROLASE DOMAIN-CONTAINING PROTEIN 3"/>
    <property type="match status" value="1"/>
</dbReference>
<dbReference type="InterPro" id="IPR044924">
    <property type="entry name" value="HAD-SF_hydro_IA_REG-2-like_cap"/>
</dbReference>
<dbReference type="AlphaFoldDB" id="A0A1Y1VY52"/>
<dbReference type="InterPro" id="IPR011949">
    <property type="entry name" value="HAD-SF_hydro_IA_REG-2-like"/>
</dbReference>
<dbReference type="GO" id="GO:0016791">
    <property type="term" value="F:phosphatase activity"/>
    <property type="evidence" value="ECO:0007669"/>
    <property type="project" value="UniProtKB-ARBA"/>
</dbReference>
<evidence type="ECO:0000313" key="1">
    <source>
        <dbReference type="EMBL" id="ORX66163.1"/>
    </source>
</evidence>
<dbReference type="Pfam" id="PF00702">
    <property type="entry name" value="Hydrolase"/>
    <property type="match status" value="1"/>
</dbReference>
<dbReference type="SFLD" id="SFLDS00003">
    <property type="entry name" value="Haloacid_Dehalogenase"/>
    <property type="match status" value="1"/>
</dbReference>
<dbReference type="STRING" id="61395.A0A1Y1VY52"/>
<sequence length="243" mass="27509">MNIPVKRLRNIRLVTFDLFDTLYTPAESISTTYMRPLLKHGIKVDELLVNSSFRAAFKQVHSSYPNYGYHQGITSKQWWTMVIESTWTLSGVDLANYPALAQECDMLIERFNTADGYCMFPEVPKVLKHLKRRGIKLGVISNMDEGGEAVLKALGIREHFDFVLQSIKVGVEKPDERIFTMALKAVNVPAYDALHIGDNEQLDYDAARDAGMEALVVERRNPSKVAGNPDKYIASLEDILQRV</sequence>
<dbReference type="Proteomes" id="UP000193922">
    <property type="component" value="Unassembled WGS sequence"/>
</dbReference>
<dbReference type="NCBIfam" id="TIGR02252">
    <property type="entry name" value="DREG-2"/>
    <property type="match status" value="1"/>
</dbReference>
<name>A0A1Y1VY52_9FUNG</name>
<dbReference type="GeneID" id="63801480"/>
<reference evidence="1 2" key="1">
    <citation type="submission" date="2016-07" db="EMBL/GenBank/DDBJ databases">
        <title>Pervasive Adenine N6-methylation of Active Genes in Fungi.</title>
        <authorList>
            <consortium name="DOE Joint Genome Institute"/>
            <person name="Mondo S.J."/>
            <person name="Dannebaum R.O."/>
            <person name="Kuo R.C."/>
            <person name="Labutti K."/>
            <person name="Haridas S."/>
            <person name="Kuo A."/>
            <person name="Salamov A."/>
            <person name="Ahrendt S.R."/>
            <person name="Lipzen A."/>
            <person name="Sullivan W."/>
            <person name="Andreopoulos W.B."/>
            <person name="Clum A."/>
            <person name="Lindquist E."/>
            <person name="Daum C."/>
            <person name="Ramamoorthy G.K."/>
            <person name="Gryganskyi A."/>
            <person name="Culley D."/>
            <person name="Magnuson J.K."/>
            <person name="James T.Y."/>
            <person name="O'Malley M.A."/>
            <person name="Stajich J.E."/>
            <person name="Spatafora J.W."/>
            <person name="Visel A."/>
            <person name="Grigoriev I.V."/>
        </authorList>
    </citation>
    <scope>NUCLEOTIDE SEQUENCE [LARGE SCALE GENOMIC DNA]</scope>
    <source>
        <strain evidence="1 2">ATCC 12442</strain>
    </source>
</reference>
<dbReference type="OrthoDB" id="444127at2759"/>
<dbReference type="NCBIfam" id="TIGR01509">
    <property type="entry name" value="HAD-SF-IA-v3"/>
    <property type="match status" value="1"/>
</dbReference>